<organism evidence="2">
    <name type="scientific">Bacteroides intestinalis</name>
    <dbReference type="NCBI Taxonomy" id="329854"/>
    <lineage>
        <taxon>Bacteria</taxon>
        <taxon>Pseudomonadati</taxon>
        <taxon>Bacteroidota</taxon>
        <taxon>Bacteroidia</taxon>
        <taxon>Bacteroidales</taxon>
        <taxon>Bacteroidaceae</taxon>
        <taxon>Bacteroides</taxon>
    </lineage>
</organism>
<accession>A0A6N2VDP4</accession>
<protein>
    <recommendedName>
        <fullName evidence="1">Arm DNA-binding domain-containing protein</fullName>
    </recommendedName>
</protein>
<sequence length="91" mass="10561">MVWLTLWLTRKVNRNFMKATVSVICYKHKVLANGESPLMVRIAKDGKRTMKSLGISVNPTYWDFAKNQPKENCPNRNLIKQVILKTEIRKG</sequence>
<evidence type="ECO:0000313" key="2">
    <source>
        <dbReference type="EMBL" id="VYT28298.1"/>
    </source>
</evidence>
<proteinExistence type="predicted"/>
<evidence type="ECO:0000259" key="1">
    <source>
        <dbReference type="Pfam" id="PF17293"/>
    </source>
</evidence>
<dbReference type="AlphaFoldDB" id="A0A6N2VDP4"/>
<reference evidence="2" key="1">
    <citation type="submission" date="2019-11" db="EMBL/GenBank/DDBJ databases">
        <authorList>
            <person name="Feng L."/>
        </authorList>
    </citation>
    <scope>NUCLEOTIDE SEQUENCE</scope>
    <source>
        <strain evidence="2">BintestinalisLFYP9</strain>
    </source>
</reference>
<feature type="domain" description="Arm DNA-binding" evidence="1">
    <location>
        <begin position="23"/>
        <end position="87"/>
    </location>
</feature>
<dbReference type="EMBL" id="CACRSU010000027">
    <property type="protein sequence ID" value="VYT28298.1"/>
    <property type="molecule type" value="Genomic_DNA"/>
</dbReference>
<dbReference type="InterPro" id="IPR035386">
    <property type="entry name" value="Arm-DNA-bind_5"/>
</dbReference>
<gene>
    <name evidence="2" type="ORF">BILFYP9_02568</name>
</gene>
<dbReference type="Pfam" id="PF17293">
    <property type="entry name" value="Arm-DNA-bind_5"/>
    <property type="match status" value="1"/>
</dbReference>
<name>A0A6N2VDP4_9BACE</name>